<dbReference type="eggNOG" id="COG1309">
    <property type="taxonomic scope" value="Bacteria"/>
</dbReference>
<comment type="caution">
    <text evidence="4">The sequence shown here is derived from an EMBL/GenBank/DDBJ whole genome shotgun (WGS) entry which is preliminary data.</text>
</comment>
<dbReference type="AlphaFoldDB" id="A0A0A0J6B2"/>
<dbReference type="InterPro" id="IPR009057">
    <property type="entry name" value="Homeodomain-like_sf"/>
</dbReference>
<name>A0A0A0J6B2_9MICO</name>
<dbReference type="InterPro" id="IPR001647">
    <property type="entry name" value="HTH_TetR"/>
</dbReference>
<evidence type="ECO:0000259" key="3">
    <source>
        <dbReference type="PROSITE" id="PS50977"/>
    </source>
</evidence>
<dbReference type="PRINTS" id="PR00455">
    <property type="entry name" value="HTHTETR"/>
</dbReference>
<evidence type="ECO:0000313" key="5">
    <source>
        <dbReference type="Proteomes" id="UP000030002"/>
    </source>
</evidence>
<keyword evidence="1 2" id="KW-0238">DNA-binding</keyword>
<feature type="domain" description="HTH tetR-type" evidence="3">
    <location>
        <begin position="12"/>
        <end position="72"/>
    </location>
</feature>
<organism evidence="4 5">
    <name type="scientific">Knoellia sinensis KCTC 19936</name>
    <dbReference type="NCBI Taxonomy" id="1385520"/>
    <lineage>
        <taxon>Bacteria</taxon>
        <taxon>Bacillati</taxon>
        <taxon>Actinomycetota</taxon>
        <taxon>Actinomycetes</taxon>
        <taxon>Micrococcales</taxon>
        <taxon>Intrasporangiaceae</taxon>
        <taxon>Knoellia</taxon>
    </lineage>
</organism>
<dbReference type="Gene3D" id="1.10.357.10">
    <property type="entry name" value="Tetracycline Repressor, domain 2"/>
    <property type="match status" value="1"/>
</dbReference>
<evidence type="ECO:0000256" key="2">
    <source>
        <dbReference type="PROSITE-ProRule" id="PRU00335"/>
    </source>
</evidence>
<dbReference type="GO" id="GO:0003700">
    <property type="term" value="F:DNA-binding transcription factor activity"/>
    <property type="evidence" value="ECO:0007669"/>
    <property type="project" value="TreeGrafter"/>
</dbReference>
<keyword evidence="5" id="KW-1185">Reference proteome</keyword>
<dbReference type="SUPFAM" id="SSF46689">
    <property type="entry name" value="Homeodomain-like"/>
    <property type="match status" value="1"/>
</dbReference>
<dbReference type="PANTHER" id="PTHR30055">
    <property type="entry name" value="HTH-TYPE TRANSCRIPTIONAL REGULATOR RUTR"/>
    <property type="match status" value="1"/>
</dbReference>
<dbReference type="STRING" id="1385520.N802_18340"/>
<reference evidence="4 5" key="1">
    <citation type="submission" date="2013-08" db="EMBL/GenBank/DDBJ databases">
        <title>The genome sequence of Knoellia sinensis.</title>
        <authorList>
            <person name="Zhu W."/>
            <person name="Wang G."/>
        </authorList>
    </citation>
    <scope>NUCLEOTIDE SEQUENCE [LARGE SCALE GENOMIC DNA]</scope>
    <source>
        <strain evidence="4 5">KCTC 19936</strain>
    </source>
</reference>
<dbReference type="InterPro" id="IPR050109">
    <property type="entry name" value="HTH-type_TetR-like_transc_reg"/>
</dbReference>
<dbReference type="RefSeq" id="WP_052109820.1">
    <property type="nucleotide sequence ID" value="NZ_AVPJ01000007.1"/>
</dbReference>
<sequence>MGEAGTKGVPREDRRRQLLHGGIEAFGRQGYAQVSVAEVAATAGVSKAMVYHLFDSKEGLALACLEEVGAPLVSAVRDAQVATDPVPRALDTLAAIFGVLSEHRYGWAVVYDPSLPVGSAAAAAAEAYRDELGSLGTTGSGEIVRAAGSDDPLDHEFVDRLWQSAVATTMRFWQEHDELTADDVMERCARFLSVLAR</sequence>
<accession>A0A0A0J6B2</accession>
<feature type="DNA-binding region" description="H-T-H motif" evidence="2">
    <location>
        <begin position="35"/>
        <end position="54"/>
    </location>
</feature>
<dbReference type="GO" id="GO:0000976">
    <property type="term" value="F:transcription cis-regulatory region binding"/>
    <property type="evidence" value="ECO:0007669"/>
    <property type="project" value="TreeGrafter"/>
</dbReference>
<proteinExistence type="predicted"/>
<gene>
    <name evidence="4" type="ORF">N802_18340</name>
</gene>
<dbReference type="Pfam" id="PF00440">
    <property type="entry name" value="TetR_N"/>
    <property type="match status" value="1"/>
</dbReference>
<dbReference type="PROSITE" id="PS50977">
    <property type="entry name" value="HTH_TETR_2"/>
    <property type="match status" value="1"/>
</dbReference>
<dbReference type="EMBL" id="AVPJ01000007">
    <property type="protein sequence ID" value="KGN32324.1"/>
    <property type="molecule type" value="Genomic_DNA"/>
</dbReference>
<evidence type="ECO:0000313" key="4">
    <source>
        <dbReference type="EMBL" id="KGN32324.1"/>
    </source>
</evidence>
<dbReference type="Proteomes" id="UP000030002">
    <property type="component" value="Unassembled WGS sequence"/>
</dbReference>
<dbReference type="OrthoDB" id="9806334at2"/>
<dbReference type="PANTHER" id="PTHR30055:SF158">
    <property type="entry name" value="POSSIBLE TRANSCRIPTIONAL REGULATORY PROTEIN (PROBABLY TETR-FAMILY)"/>
    <property type="match status" value="1"/>
</dbReference>
<evidence type="ECO:0000256" key="1">
    <source>
        <dbReference type="ARBA" id="ARBA00023125"/>
    </source>
</evidence>
<protein>
    <recommendedName>
        <fullName evidence="3">HTH tetR-type domain-containing protein</fullName>
    </recommendedName>
</protein>